<reference evidence="3 4" key="1">
    <citation type="journal article" date="2021" name="Elife">
        <title>Chloroplast acquisition without the gene transfer in kleptoplastic sea slugs, Plakobranchus ocellatus.</title>
        <authorList>
            <person name="Maeda T."/>
            <person name="Takahashi S."/>
            <person name="Yoshida T."/>
            <person name="Shimamura S."/>
            <person name="Takaki Y."/>
            <person name="Nagai Y."/>
            <person name="Toyoda A."/>
            <person name="Suzuki Y."/>
            <person name="Arimoto A."/>
            <person name="Ishii H."/>
            <person name="Satoh N."/>
            <person name="Nishiyama T."/>
            <person name="Hasebe M."/>
            <person name="Maruyama T."/>
            <person name="Minagawa J."/>
            <person name="Obokata J."/>
            <person name="Shigenobu S."/>
        </authorList>
    </citation>
    <scope>NUCLEOTIDE SEQUENCE [LARGE SCALE GENOMIC DNA]</scope>
</reference>
<proteinExistence type="predicted"/>
<dbReference type="PROSITE" id="PS51212">
    <property type="entry name" value="WSC"/>
    <property type="match status" value="1"/>
</dbReference>
<dbReference type="SMART" id="SM00321">
    <property type="entry name" value="WSC"/>
    <property type="match status" value="1"/>
</dbReference>
<dbReference type="AlphaFoldDB" id="A0AAV3YHV9"/>
<dbReference type="Pfam" id="PF01822">
    <property type="entry name" value="WSC"/>
    <property type="match status" value="1"/>
</dbReference>
<organism evidence="3 4">
    <name type="scientific">Plakobranchus ocellatus</name>
    <dbReference type="NCBI Taxonomy" id="259542"/>
    <lineage>
        <taxon>Eukaryota</taxon>
        <taxon>Metazoa</taxon>
        <taxon>Spiralia</taxon>
        <taxon>Lophotrochozoa</taxon>
        <taxon>Mollusca</taxon>
        <taxon>Gastropoda</taxon>
        <taxon>Heterobranchia</taxon>
        <taxon>Euthyneura</taxon>
        <taxon>Panpulmonata</taxon>
        <taxon>Sacoglossa</taxon>
        <taxon>Placobranchoidea</taxon>
        <taxon>Plakobranchidae</taxon>
        <taxon>Plakobranchus</taxon>
    </lineage>
</organism>
<evidence type="ECO:0000259" key="2">
    <source>
        <dbReference type="PROSITE" id="PS51212"/>
    </source>
</evidence>
<dbReference type="InterPro" id="IPR002889">
    <property type="entry name" value="WSC_carb-bd"/>
</dbReference>
<keyword evidence="1" id="KW-0732">Signal</keyword>
<sequence>MAFQRSSCKRNSNTRVLLCFCILLYTFMPCVETGERQLDGGDSSWYEGCFRRNNEPAQKEITIAQNIADCSRKCDSKGFHYIAVRRNSCLCEKDVSQYESVSLYLCEDRCKDVPDDNLPCGGHKTKSWSVYWAAGPWVERVDAKAIARWVEPGHSTTLRATVSLRDFVDIDLEPYIESEWSNTIELTWRPGFSSSSPQSMNISANNSQEVAVCALTFPKPGLFPIGE</sequence>
<dbReference type="EMBL" id="BLXT01000981">
    <property type="protein sequence ID" value="GFN82426.1"/>
    <property type="molecule type" value="Genomic_DNA"/>
</dbReference>
<gene>
    <name evidence="3" type="ORF">PoB_000893200</name>
</gene>
<dbReference type="Proteomes" id="UP000735302">
    <property type="component" value="Unassembled WGS sequence"/>
</dbReference>
<feature type="signal peptide" evidence="1">
    <location>
        <begin position="1"/>
        <end position="33"/>
    </location>
</feature>
<evidence type="ECO:0000256" key="1">
    <source>
        <dbReference type="SAM" id="SignalP"/>
    </source>
</evidence>
<comment type="caution">
    <text evidence="3">The sequence shown here is derived from an EMBL/GenBank/DDBJ whole genome shotgun (WGS) entry which is preliminary data.</text>
</comment>
<accession>A0AAV3YHV9</accession>
<evidence type="ECO:0000313" key="4">
    <source>
        <dbReference type="Proteomes" id="UP000735302"/>
    </source>
</evidence>
<keyword evidence="4" id="KW-1185">Reference proteome</keyword>
<evidence type="ECO:0000313" key="3">
    <source>
        <dbReference type="EMBL" id="GFN82426.1"/>
    </source>
</evidence>
<feature type="chain" id="PRO_5043708090" description="WSC domain-containing protein" evidence="1">
    <location>
        <begin position="34"/>
        <end position="227"/>
    </location>
</feature>
<name>A0AAV3YHV9_9GAST</name>
<feature type="domain" description="WSC" evidence="2">
    <location>
        <begin position="43"/>
        <end position="134"/>
    </location>
</feature>
<protein>
    <recommendedName>
        <fullName evidence="2">WSC domain-containing protein</fullName>
    </recommendedName>
</protein>